<feature type="transmembrane region" description="Helical" evidence="6">
    <location>
        <begin position="114"/>
        <end position="132"/>
    </location>
</feature>
<protein>
    <submittedName>
        <fullName evidence="8">Type II secretion system F family protein</fullName>
    </submittedName>
</protein>
<comment type="caution">
    <text evidence="8">The sequence shown here is derived from an EMBL/GenBank/DDBJ whole genome shotgun (WGS) entry which is preliminary data.</text>
</comment>
<accession>A0ABN2JQD7</accession>
<evidence type="ECO:0000256" key="4">
    <source>
        <dbReference type="ARBA" id="ARBA00022989"/>
    </source>
</evidence>
<evidence type="ECO:0000256" key="3">
    <source>
        <dbReference type="ARBA" id="ARBA00022692"/>
    </source>
</evidence>
<dbReference type="PANTHER" id="PTHR35007">
    <property type="entry name" value="INTEGRAL MEMBRANE PROTEIN-RELATED"/>
    <property type="match status" value="1"/>
</dbReference>
<dbReference type="RefSeq" id="WP_344075728.1">
    <property type="nucleotide sequence ID" value="NZ_BAAALS010000001.1"/>
</dbReference>
<gene>
    <name evidence="8" type="ORF">GCM10009681_02290</name>
</gene>
<evidence type="ECO:0000313" key="8">
    <source>
        <dbReference type="EMBL" id="GAA1735438.1"/>
    </source>
</evidence>
<feature type="transmembrane region" description="Helical" evidence="6">
    <location>
        <begin position="280"/>
        <end position="299"/>
    </location>
</feature>
<comment type="subcellular location">
    <subcellularLocation>
        <location evidence="1">Cell membrane</location>
        <topology evidence="1">Multi-pass membrane protein</topology>
    </subcellularLocation>
</comment>
<evidence type="ECO:0000256" key="5">
    <source>
        <dbReference type="ARBA" id="ARBA00023136"/>
    </source>
</evidence>
<feature type="transmembrane region" description="Helical" evidence="6">
    <location>
        <begin position="138"/>
        <end position="155"/>
    </location>
</feature>
<evidence type="ECO:0000313" key="9">
    <source>
        <dbReference type="Proteomes" id="UP001500655"/>
    </source>
</evidence>
<dbReference type="InterPro" id="IPR018076">
    <property type="entry name" value="T2SS_GspF_dom"/>
</dbReference>
<sequence length="339" mass="36863">MDLSLPVVVEQLTIPAPPRWAALIAGVTVFAALTLLVVALIWPRSRRHERIKQIAQFGPARTLPAAAPTQDQEGNALSRTALKAAQELVRVRGNEAGIALKLERAGMGLRPHEWVLVRGLSVIGGAVLGVFLASAVGALLGIVLGLLVPMLYQSIRISRRSDAFAEQLPEGLQLVVGSLRSGFSLPQALDSLVRESPQPLSQEFGRALTEYRLGGDLADALERVASRTGNRDLTWALMAIRIQREVGGNLAEVLQTAVETMRERGRLRRHVRSLSAEGRLSAYVLIALPLVLGLFMFVTRREYMAPLFTDPLGIVMLLVGATMLVAGIFWIVRVVKVEV</sequence>
<dbReference type="Proteomes" id="UP001500655">
    <property type="component" value="Unassembled WGS sequence"/>
</dbReference>
<name>A0ABN2JQD7_9ACTN</name>
<feature type="transmembrane region" description="Helical" evidence="6">
    <location>
        <begin position="311"/>
        <end position="332"/>
    </location>
</feature>
<organism evidence="8 9">
    <name type="scientific">Luedemannella helvata</name>
    <dbReference type="NCBI Taxonomy" id="349315"/>
    <lineage>
        <taxon>Bacteria</taxon>
        <taxon>Bacillati</taxon>
        <taxon>Actinomycetota</taxon>
        <taxon>Actinomycetes</taxon>
        <taxon>Micromonosporales</taxon>
        <taxon>Micromonosporaceae</taxon>
        <taxon>Luedemannella</taxon>
    </lineage>
</organism>
<feature type="domain" description="Type II secretion system protein GspF" evidence="7">
    <location>
        <begin position="173"/>
        <end position="296"/>
    </location>
</feature>
<dbReference type="InterPro" id="IPR042094">
    <property type="entry name" value="T2SS_GspF_sf"/>
</dbReference>
<dbReference type="Gene3D" id="1.20.81.30">
    <property type="entry name" value="Type II secretion system (T2SS), domain F"/>
    <property type="match status" value="1"/>
</dbReference>
<proteinExistence type="predicted"/>
<keyword evidence="5 6" id="KW-0472">Membrane</keyword>
<dbReference type="EMBL" id="BAAALS010000001">
    <property type="protein sequence ID" value="GAA1735438.1"/>
    <property type="molecule type" value="Genomic_DNA"/>
</dbReference>
<evidence type="ECO:0000256" key="2">
    <source>
        <dbReference type="ARBA" id="ARBA00022475"/>
    </source>
</evidence>
<evidence type="ECO:0000256" key="6">
    <source>
        <dbReference type="SAM" id="Phobius"/>
    </source>
</evidence>
<evidence type="ECO:0000259" key="7">
    <source>
        <dbReference type="Pfam" id="PF00482"/>
    </source>
</evidence>
<keyword evidence="9" id="KW-1185">Reference proteome</keyword>
<dbReference type="PANTHER" id="PTHR35007:SF1">
    <property type="entry name" value="PILUS ASSEMBLY PROTEIN"/>
    <property type="match status" value="1"/>
</dbReference>
<feature type="transmembrane region" description="Helical" evidence="6">
    <location>
        <begin position="20"/>
        <end position="42"/>
    </location>
</feature>
<keyword evidence="4 6" id="KW-1133">Transmembrane helix</keyword>
<keyword evidence="2" id="KW-1003">Cell membrane</keyword>
<dbReference type="Pfam" id="PF00482">
    <property type="entry name" value="T2SSF"/>
    <property type="match status" value="1"/>
</dbReference>
<reference evidence="8 9" key="1">
    <citation type="journal article" date="2019" name="Int. J. Syst. Evol. Microbiol.">
        <title>The Global Catalogue of Microorganisms (GCM) 10K type strain sequencing project: providing services to taxonomists for standard genome sequencing and annotation.</title>
        <authorList>
            <consortium name="The Broad Institute Genomics Platform"/>
            <consortium name="The Broad Institute Genome Sequencing Center for Infectious Disease"/>
            <person name="Wu L."/>
            <person name="Ma J."/>
        </authorList>
    </citation>
    <scope>NUCLEOTIDE SEQUENCE [LARGE SCALE GENOMIC DNA]</scope>
    <source>
        <strain evidence="8 9">JCM 13249</strain>
    </source>
</reference>
<keyword evidence="3 6" id="KW-0812">Transmembrane</keyword>
<evidence type="ECO:0000256" key="1">
    <source>
        <dbReference type="ARBA" id="ARBA00004651"/>
    </source>
</evidence>